<dbReference type="EMBL" id="CP001089">
    <property type="protein sequence ID" value="ACD93931.1"/>
    <property type="molecule type" value="Genomic_DNA"/>
</dbReference>
<organism evidence="2 3">
    <name type="scientific">Trichlorobacter lovleyi (strain ATCC BAA-1151 / DSM 17278 / SZ)</name>
    <name type="common">Geobacter lovleyi</name>
    <dbReference type="NCBI Taxonomy" id="398767"/>
    <lineage>
        <taxon>Bacteria</taxon>
        <taxon>Pseudomonadati</taxon>
        <taxon>Thermodesulfobacteriota</taxon>
        <taxon>Desulfuromonadia</taxon>
        <taxon>Geobacterales</taxon>
        <taxon>Geobacteraceae</taxon>
        <taxon>Trichlorobacter</taxon>
    </lineage>
</organism>
<keyword evidence="1" id="KW-0812">Transmembrane</keyword>
<proteinExistence type="predicted"/>
<feature type="transmembrane region" description="Helical" evidence="1">
    <location>
        <begin position="7"/>
        <end position="28"/>
    </location>
</feature>
<keyword evidence="1" id="KW-1133">Transmembrane helix</keyword>
<dbReference type="AlphaFoldDB" id="B3EAA3"/>
<keyword evidence="1" id="KW-0472">Membrane</keyword>
<evidence type="ECO:0000313" key="2">
    <source>
        <dbReference type="EMBL" id="ACD93931.1"/>
    </source>
</evidence>
<dbReference type="KEGG" id="glo:Glov_0200"/>
<evidence type="ECO:0008006" key="4">
    <source>
        <dbReference type="Google" id="ProtNLM"/>
    </source>
</evidence>
<dbReference type="RefSeq" id="WP_012468289.1">
    <property type="nucleotide sequence ID" value="NC_010814.1"/>
</dbReference>
<dbReference type="OrthoDB" id="8524788at2"/>
<accession>B3EAA3</accession>
<evidence type="ECO:0000256" key="1">
    <source>
        <dbReference type="SAM" id="Phobius"/>
    </source>
</evidence>
<reference evidence="2 3" key="1">
    <citation type="submission" date="2008-05" db="EMBL/GenBank/DDBJ databases">
        <title>Complete sequence of chromosome of Geobacter lovleyi SZ.</title>
        <authorList>
            <consortium name="US DOE Joint Genome Institute"/>
            <person name="Lucas S."/>
            <person name="Copeland A."/>
            <person name="Lapidus A."/>
            <person name="Glavina del Rio T."/>
            <person name="Dalin E."/>
            <person name="Tice H."/>
            <person name="Bruce D."/>
            <person name="Goodwin L."/>
            <person name="Pitluck S."/>
            <person name="Chertkov O."/>
            <person name="Meincke L."/>
            <person name="Brettin T."/>
            <person name="Detter J.C."/>
            <person name="Han C."/>
            <person name="Tapia R."/>
            <person name="Kuske C.R."/>
            <person name="Schmutz J."/>
            <person name="Larimer F."/>
            <person name="Land M."/>
            <person name="Hauser L."/>
            <person name="Kyrpides N."/>
            <person name="Mikhailova N."/>
            <person name="Sung Y."/>
            <person name="Fletcher K.E."/>
            <person name="Ritalahti K.M."/>
            <person name="Loeffler F.E."/>
            <person name="Richardson P."/>
        </authorList>
    </citation>
    <scope>NUCLEOTIDE SEQUENCE [LARGE SCALE GENOMIC DNA]</scope>
    <source>
        <strain evidence="3">ATCC BAA-1151 / DSM 17278 / SZ</strain>
    </source>
</reference>
<sequence length="241" mass="27503">MKRILKYDWDAIAGIIAAVAAIVMHMLHVVEAEVLLMISVVLIALLFLRDLRRERQSEHIEASLHQTEVTVKDILSQLSPPDAVLVGPLSIRQAMEDFSRRARNEMLWFHVCPVMFKRQELFDALLKTAIENPAVKSIQFILDTSDREMWESEVVPKIKRCANQDKVRETIWTSISGGVSAIISDLDKEGKTECLLSFWGEPFMARTPSHNVPRYVFHVQSHSELVGRMVEVVRTACLHKC</sequence>
<feature type="transmembrane region" description="Helical" evidence="1">
    <location>
        <begin position="34"/>
        <end position="51"/>
    </location>
</feature>
<dbReference type="HOGENOM" id="CLU_1146712_0_0_7"/>
<dbReference type="Proteomes" id="UP000002420">
    <property type="component" value="Chromosome"/>
</dbReference>
<dbReference type="STRING" id="398767.Glov_0200"/>
<gene>
    <name evidence="2" type="ordered locus">Glov_0200</name>
</gene>
<keyword evidence="3" id="KW-1185">Reference proteome</keyword>
<evidence type="ECO:0000313" key="3">
    <source>
        <dbReference type="Proteomes" id="UP000002420"/>
    </source>
</evidence>
<protein>
    <recommendedName>
        <fullName evidence="4">Transmembrane protein</fullName>
    </recommendedName>
</protein>
<dbReference type="eggNOG" id="ENOG502ZAE1">
    <property type="taxonomic scope" value="Bacteria"/>
</dbReference>
<name>B3EAA3_TRIL1</name>